<dbReference type="GO" id="GO:0006515">
    <property type="term" value="P:protein quality control for misfolded or incompletely synthesized proteins"/>
    <property type="evidence" value="ECO:0007669"/>
    <property type="project" value="UniProtKB-UniRule"/>
</dbReference>
<dbReference type="PANTHER" id="PTHR17224">
    <property type="entry name" value="PEPTIDYL-TRNA HYDROLASE"/>
    <property type="match status" value="1"/>
</dbReference>
<evidence type="ECO:0000256" key="5">
    <source>
        <dbReference type="ARBA" id="ARBA00038063"/>
    </source>
</evidence>
<feature type="binding site" evidence="7">
    <location>
        <position position="66"/>
    </location>
    <ligand>
        <name>tRNA</name>
        <dbReference type="ChEBI" id="CHEBI:17843"/>
    </ligand>
</feature>
<dbReference type="InterPro" id="IPR036416">
    <property type="entry name" value="Pept_tRNA_hydro_sf"/>
</dbReference>
<dbReference type="GO" id="GO:0000049">
    <property type="term" value="F:tRNA binding"/>
    <property type="evidence" value="ECO:0007669"/>
    <property type="project" value="UniProtKB-UniRule"/>
</dbReference>
<evidence type="ECO:0000256" key="1">
    <source>
        <dbReference type="ARBA" id="ARBA00013260"/>
    </source>
</evidence>
<comment type="caution">
    <text evidence="10">The sequence shown here is derived from an EMBL/GenBank/DDBJ whole genome shotgun (WGS) entry which is preliminary data.</text>
</comment>
<protein>
    <recommendedName>
        <fullName evidence="6 7">Peptidyl-tRNA hydrolase</fullName>
        <shortName evidence="7">Pth</shortName>
        <ecNumber evidence="1 7">3.1.1.29</ecNumber>
    </recommendedName>
</protein>
<feature type="binding site" evidence="7">
    <location>
        <position position="64"/>
    </location>
    <ligand>
        <name>tRNA</name>
        <dbReference type="ChEBI" id="CHEBI:17843"/>
    </ligand>
</feature>
<comment type="function">
    <text evidence="7">Catalyzes the release of premature peptidyl moieties from peptidyl-tRNA molecules trapped in stalled 50S ribosomal subunits, and thus maintains levels of free tRNAs and 50S ribosomes.</text>
</comment>
<comment type="function">
    <text evidence="7">Hydrolyzes ribosome-free peptidyl-tRNAs (with 1 or more amino acids incorporated), which drop off the ribosome during protein synthesis, or as a result of ribosome stalling.</text>
</comment>
<dbReference type="FunFam" id="3.40.50.1470:FF:000001">
    <property type="entry name" value="Peptidyl-tRNA hydrolase"/>
    <property type="match status" value="1"/>
</dbReference>
<accession>A0A133NLK8</accession>
<name>A0A133NLK8_9FUSO</name>
<keyword evidence="2 7" id="KW-0820">tRNA-binding</keyword>
<evidence type="ECO:0000256" key="2">
    <source>
        <dbReference type="ARBA" id="ARBA00022555"/>
    </source>
</evidence>
<feature type="site" description="Stabilizes the basic form of H active site to accept a proton" evidence="7">
    <location>
        <position position="92"/>
    </location>
</feature>
<comment type="catalytic activity">
    <reaction evidence="7 8">
        <text>an N-acyl-L-alpha-aminoacyl-tRNA + H2O = an N-acyl-L-amino acid + a tRNA + H(+)</text>
        <dbReference type="Rhea" id="RHEA:54448"/>
        <dbReference type="Rhea" id="RHEA-COMP:10123"/>
        <dbReference type="Rhea" id="RHEA-COMP:13883"/>
        <dbReference type="ChEBI" id="CHEBI:15377"/>
        <dbReference type="ChEBI" id="CHEBI:15378"/>
        <dbReference type="ChEBI" id="CHEBI:59874"/>
        <dbReference type="ChEBI" id="CHEBI:78442"/>
        <dbReference type="ChEBI" id="CHEBI:138191"/>
        <dbReference type="EC" id="3.1.1.29"/>
    </reaction>
</comment>
<keyword evidence="7" id="KW-0963">Cytoplasm</keyword>
<dbReference type="PROSITE" id="PS01195">
    <property type="entry name" value="PEPT_TRNA_HYDROL_1"/>
    <property type="match status" value="1"/>
</dbReference>
<gene>
    <name evidence="7" type="primary">pth</name>
    <name evidence="10" type="ORF">HMPREF3206_00013</name>
</gene>
<evidence type="ECO:0000256" key="6">
    <source>
        <dbReference type="ARBA" id="ARBA00050038"/>
    </source>
</evidence>
<comment type="subcellular location">
    <subcellularLocation>
        <location evidence="7">Cytoplasm</location>
    </subcellularLocation>
</comment>
<proteinExistence type="inferred from homology"/>
<dbReference type="SUPFAM" id="SSF53178">
    <property type="entry name" value="Peptidyl-tRNA hydrolase-like"/>
    <property type="match status" value="1"/>
</dbReference>
<dbReference type="EMBL" id="LRPX01000001">
    <property type="protein sequence ID" value="KXA17168.1"/>
    <property type="molecule type" value="Genomic_DNA"/>
</dbReference>
<dbReference type="CDD" id="cd00462">
    <property type="entry name" value="PTH"/>
    <property type="match status" value="1"/>
</dbReference>
<reference evidence="11" key="1">
    <citation type="submission" date="2016-01" db="EMBL/GenBank/DDBJ databases">
        <authorList>
            <person name="Mitreva M."/>
            <person name="Pepin K.H."/>
            <person name="Mihindukulasuriya K.A."/>
            <person name="Fulton R."/>
            <person name="Fronick C."/>
            <person name="O'Laughlin M."/>
            <person name="Miner T."/>
            <person name="Herter B."/>
            <person name="Rosa B.A."/>
            <person name="Cordes M."/>
            <person name="Tomlinson C."/>
            <person name="Wollam A."/>
            <person name="Palsikar V.B."/>
            <person name="Mardis E.R."/>
            <person name="Wilson R.K."/>
        </authorList>
    </citation>
    <scope>NUCLEOTIDE SEQUENCE [LARGE SCALE GENOMIC DNA]</scope>
    <source>
        <strain evidence="11">CMW8396</strain>
    </source>
</reference>
<dbReference type="RefSeq" id="WP_060793239.1">
    <property type="nucleotide sequence ID" value="NZ_KQ956507.1"/>
</dbReference>
<keyword evidence="3 7" id="KW-0378">Hydrolase</keyword>
<dbReference type="PROSITE" id="PS01196">
    <property type="entry name" value="PEPT_TRNA_HYDROL_2"/>
    <property type="match status" value="1"/>
</dbReference>
<feature type="site" description="Discriminates between blocked and unblocked aminoacyl-tRNA" evidence="7">
    <location>
        <position position="9"/>
    </location>
</feature>
<dbReference type="InterPro" id="IPR001328">
    <property type="entry name" value="Pept_tRNA_hydro"/>
</dbReference>
<dbReference type="EC" id="3.1.1.29" evidence="1 7"/>
<dbReference type="PANTHER" id="PTHR17224:SF1">
    <property type="entry name" value="PEPTIDYL-TRNA HYDROLASE"/>
    <property type="match status" value="1"/>
</dbReference>
<dbReference type="PATRIC" id="fig|134605.3.peg.12"/>
<dbReference type="GO" id="GO:0072344">
    <property type="term" value="P:rescue of stalled ribosome"/>
    <property type="evidence" value="ECO:0007669"/>
    <property type="project" value="UniProtKB-UniRule"/>
</dbReference>
<dbReference type="AlphaFoldDB" id="A0A133NLK8"/>
<evidence type="ECO:0000256" key="7">
    <source>
        <dbReference type="HAMAP-Rule" id="MF_00083"/>
    </source>
</evidence>
<keyword evidence="11" id="KW-1185">Reference proteome</keyword>
<dbReference type="GO" id="GO:0005737">
    <property type="term" value="C:cytoplasm"/>
    <property type="evidence" value="ECO:0007669"/>
    <property type="project" value="UniProtKB-SubCell"/>
</dbReference>
<dbReference type="NCBIfam" id="TIGR00447">
    <property type="entry name" value="pth"/>
    <property type="match status" value="1"/>
</dbReference>
<evidence type="ECO:0000256" key="3">
    <source>
        <dbReference type="ARBA" id="ARBA00022801"/>
    </source>
</evidence>
<dbReference type="Proteomes" id="UP000070617">
    <property type="component" value="Unassembled WGS sequence"/>
</dbReference>
<feature type="active site" description="Proton acceptor" evidence="7">
    <location>
        <position position="19"/>
    </location>
</feature>
<dbReference type="HAMAP" id="MF_00083">
    <property type="entry name" value="Pept_tRNA_hydro_bact"/>
    <property type="match status" value="1"/>
</dbReference>
<dbReference type="STRING" id="134605.HMPREF3206_00013"/>
<evidence type="ECO:0000313" key="11">
    <source>
        <dbReference type="Proteomes" id="UP000070617"/>
    </source>
</evidence>
<comment type="similarity">
    <text evidence="5 7 9">Belongs to the PTH family.</text>
</comment>
<evidence type="ECO:0000313" key="10">
    <source>
        <dbReference type="EMBL" id="KXA17168.1"/>
    </source>
</evidence>
<feature type="binding site" evidence="7">
    <location>
        <position position="113"/>
    </location>
    <ligand>
        <name>tRNA</name>
        <dbReference type="ChEBI" id="CHEBI:17843"/>
    </ligand>
</feature>
<dbReference type="InterPro" id="IPR018171">
    <property type="entry name" value="Pept_tRNA_hydro_CS"/>
</dbReference>
<organism evidence="10 11">
    <name type="scientific">Fusobacterium equinum</name>
    <dbReference type="NCBI Taxonomy" id="134605"/>
    <lineage>
        <taxon>Bacteria</taxon>
        <taxon>Fusobacteriati</taxon>
        <taxon>Fusobacteriota</taxon>
        <taxon>Fusobacteriia</taxon>
        <taxon>Fusobacteriales</taxon>
        <taxon>Fusobacteriaceae</taxon>
        <taxon>Fusobacterium</taxon>
    </lineage>
</organism>
<dbReference type="Pfam" id="PF01195">
    <property type="entry name" value="Pept_tRNA_hydro"/>
    <property type="match status" value="1"/>
</dbReference>
<evidence type="ECO:0000256" key="4">
    <source>
        <dbReference type="ARBA" id="ARBA00022884"/>
    </source>
</evidence>
<feature type="binding site" evidence="7">
    <location>
        <position position="14"/>
    </location>
    <ligand>
        <name>tRNA</name>
        <dbReference type="ChEBI" id="CHEBI:17843"/>
    </ligand>
</feature>
<evidence type="ECO:0000256" key="8">
    <source>
        <dbReference type="RuleBase" id="RU000673"/>
    </source>
</evidence>
<evidence type="ECO:0000256" key="9">
    <source>
        <dbReference type="RuleBase" id="RU004320"/>
    </source>
</evidence>
<keyword evidence="4 7" id="KW-0694">RNA-binding</keyword>
<sequence>MKLVVGLGNPGKKYEKTRHNVGFMAIDLFLKKHSILGEKEKFLSKVVETNFQGEKVYFIKPQTYMNLSGNAIHEVVQFYKIDPVSEILVVYDDKDLPLGKLRYKVKGSSGGHNGIKSIISHIGQEFCRLKCGIGSTSGNVIDFVIGDFQKSEEEVLHSMLEMTVEGIEDWLKNINSEKMMQKYNKK</sequence>
<dbReference type="Gene3D" id="3.40.50.1470">
    <property type="entry name" value="Peptidyl-tRNA hydrolase"/>
    <property type="match status" value="1"/>
</dbReference>
<dbReference type="GO" id="GO:0004045">
    <property type="term" value="F:peptidyl-tRNA hydrolase activity"/>
    <property type="evidence" value="ECO:0007669"/>
    <property type="project" value="UniProtKB-UniRule"/>
</dbReference>
<comment type="subunit">
    <text evidence="7">Monomer.</text>
</comment>